<sequence>MLWARKSHSLVDYTHLLEPCIQSKWLSQGKLIHQNLLKHHIAKNNDTHFRLVIEKLMHLYLVCNEDQYARHLFDKSPQRPRKVVIWNMLIRAYAWNGPFTEAINLYYKMLELGIQPSKYTYPFVLKACSALQAIEEGKEIHIHAKRLDLDSDVYVSTAVVDMYAKCGCLDDAEMVFSGMPYRDVVAWNSMIAGFSLHRVCYNETIQLLAQMQKDLVRPNSSTIVAVLPAVAQANALSHGKALHGFCVRRGYIDDVVVATGLLDMYGKCQCIIYARNFFDMMSIVRNEVTWSAMLGAYVMCELMREALDLFQYMMRIKDAAVKSPTEVTLATVLRACAELTDVSRGRCIHCYTIKSGFISDLMLGNTLLSTYAKCGTVSDAIRYFHEMELKDEVSYSAIISGCMQNGNAKEALSMFHRMRLSGMDPELATMVGILPACAHLAALQHGSCCHSYALIKGFTSEITICNALIDMYAKCGRIDTARNVFDRMHKRDIVSWNAMIIAYGNHGLGMEALLLFDNMLADGLEPDDVTFICLLSACSHSGLVKEDSTGWGLQLIS</sequence>
<evidence type="ECO:0000256" key="2">
    <source>
        <dbReference type="PROSITE-ProRule" id="PRU00708"/>
    </source>
</evidence>
<gene>
    <name evidence="3" type="ORF">RCOM_0759130</name>
</gene>
<keyword evidence="1" id="KW-0677">Repeat</keyword>
<keyword evidence="4" id="KW-1185">Reference proteome</keyword>
<dbReference type="Proteomes" id="UP000008311">
    <property type="component" value="Unassembled WGS sequence"/>
</dbReference>
<dbReference type="InterPro" id="IPR046960">
    <property type="entry name" value="PPR_At4g14850-like_plant"/>
</dbReference>
<organism evidence="3 4">
    <name type="scientific">Ricinus communis</name>
    <name type="common">Castor bean</name>
    <dbReference type="NCBI Taxonomy" id="3988"/>
    <lineage>
        <taxon>Eukaryota</taxon>
        <taxon>Viridiplantae</taxon>
        <taxon>Streptophyta</taxon>
        <taxon>Embryophyta</taxon>
        <taxon>Tracheophyta</taxon>
        <taxon>Spermatophyta</taxon>
        <taxon>Magnoliopsida</taxon>
        <taxon>eudicotyledons</taxon>
        <taxon>Gunneridae</taxon>
        <taxon>Pentapetalae</taxon>
        <taxon>rosids</taxon>
        <taxon>fabids</taxon>
        <taxon>Malpighiales</taxon>
        <taxon>Euphorbiaceae</taxon>
        <taxon>Acalyphoideae</taxon>
        <taxon>Acalypheae</taxon>
        <taxon>Ricinus</taxon>
    </lineage>
</organism>
<feature type="repeat" description="PPR" evidence="2">
    <location>
        <begin position="492"/>
        <end position="526"/>
    </location>
</feature>
<feature type="repeat" description="PPR" evidence="2">
    <location>
        <begin position="183"/>
        <end position="218"/>
    </location>
</feature>
<dbReference type="Gene3D" id="1.25.40.10">
    <property type="entry name" value="Tetratricopeptide repeat domain"/>
    <property type="match status" value="5"/>
</dbReference>
<dbReference type="PANTHER" id="PTHR47926:SF500">
    <property type="entry name" value="REPEAT-CONTAINING PROTEIN, PUTATIVE-RELATED"/>
    <property type="match status" value="1"/>
</dbReference>
<dbReference type="Pfam" id="PF13041">
    <property type="entry name" value="PPR_2"/>
    <property type="match status" value="2"/>
</dbReference>
<feature type="repeat" description="PPR" evidence="2">
    <location>
        <begin position="286"/>
        <end position="320"/>
    </location>
</feature>
<protein>
    <submittedName>
        <fullName evidence="3">Pentatricopeptide repeat-containing protein, putative</fullName>
    </submittedName>
</protein>
<accession>B9SKC9</accession>
<dbReference type="GO" id="GO:0009451">
    <property type="term" value="P:RNA modification"/>
    <property type="evidence" value="ECO:0007669"/>
    <property type="project" value="InterPro"/>
</dbReference>
<dbReference type="InParanoid" id="B9SKC9"/>
<dbReference type="FunFam" id="1.25.40.10:FF:000344">
    <property type="entry name" value="Pentatricopeptide repeat-containing protein"/>
    <property type="match status" value="2"/>
</dbReference>
<reference evidence="4" key="1">
    <citation type="journal article" date="2010" name="Nat. Biotechnol.">
        <title>Draft genome sequence of the oilseed species Ricinus communis.</title>
        <authorList>
            <person name="Chan A.P."/>
            <person name="Crabtree J."/>
            <person name="Zhao Q."/>
            <person name="Lorenzi H."/>
            <person name="Orvis J."/>
            <person name="Puiu D."/>
            <person name="Melake-Berhan A."/>
            <person name="Jones K.M."/>
            <person name="Redman J."/>
            <person name="Chen G."/>
            <person name="Cahoon E.B."/>
            <person name="Gedil M."/>
            <person name="Stanke M."/>
            <person name="Haas B.J."/>
            <person name="Wortman J.R."/>
            <person name="Fraser-Liggett C.M."/>
            <person name="Ravel J."/>
            <person name="Rabinowicz P.D."/>
        </authorList>
    </citation>
    <scope>NUCLEOTIDE SEQUENCE [LARGE SCALE GENOMIC DNA]</scope>
    <source>
        <strain evidence="4">cv. Hale</strain>
    </source>
</reference>
<evidence type="ECO:0000256" key="1">
    <source>
        <dbReference type="ARBA" id="ARBA00022737"/>
    </source>
</evidence>
<dbReference type="eggNOG" id="KOG4197">
    <property type="taxonomic scope" value="Eukaryota"/>
</dbReference>
<proteinExistence type="predicted"/>
<dbReference type="AlphaFoldDB" id="B9SKC9"/>
<name>B9SKC9_RICCO</name>
<dbReference type="GO" id="GO:0003723">
    <property type="term" value="F:RNA binding"/>
    <property type="evidence" value="ECO:0007669"/>
    <property type="project" value="InterPro"/>
</dbReference>
<dbReference type="PROSITE" id="PS51375">
    <property type="entry name" value="PPR"/>
    <property type="match status" value="6"/>
</dbReference>
<evidence type="ECO:0000313" key="4">
    <source>
        <dbReference type="Proteomes" id="UP000008311"/>
    </source>
</evidence>
<dbReference type="InterPro" id="IPR002885">
    <property type="entry name" value="PPR_rpt"/>
</dbReference>
<evidence type="ECO:0000313" key="3">
    <source>
        <dbReference type="EMBL" id="EEF35943.1"/>
    </source>
</evidence>
<dbReference type="EMBL" id="EQ974001">
    <property type="protein sequence ID" value="EEF35943.1"/>
    <property type="molecule type" value="Genomic_DNA"/>
</dbReference>
<dbReference type="InterPro" id="IPR011990">
    <property type="entry name" value="TPR-like_helical_dom_sf"/>
</dbReference>
<feature type="repeat" description="PPR" evidence="2">
    <location>
        <begin position="82"/>
        <end position="116"/>
    </location>
</feature>
<feature type="repeat" description="PPR" evidence="2">
    <location>
        <begin position="391"/>
        <end position="425"/>
    </location>
</feature>
<dbReference type="NCBIfam" id="TIGR00756">
    <property type="entry name" value="PPR"/>
    <property type="match status" value="4"/>
</dbReference>
<dbReference type="Pfam" id="PF01535">
    <property type="entry name" value="PPR"/>
    <property type="match status" value="4"/>
</dbReference>
<dbReference type="FunFam" id="1.25.40.10:FF:000031">
    <property type="entry name" value="Pentatricopeptide repeat-containing protein mitochondrial"/>
    <property type="match status" value="1"/>
</dbReference>
<dbReference type="FunCoup" id="B9SKC9">
    <property type="interactions" value="32"/>
</dbReference>
<dbReference type="PANTHER" id="PTHR47926">
    <property type="entry name" value="PENTATRICOPEPTIDE REPEAT-CONTAINING PROTEIN"/>
    <property type="match status" value="1"/>
</dbReference>
<feature type="repeat" description="PPR" evidence="2">
    <location>
        <begin position="461"/>
        <end position="491"/>
    </location>
</feature>